<accession>I3R8W3</accession>
<sequence>MASDSLGCTKVNNNRGAEQCPSLETGVYVDTNYSSTDSRNAPRSLFCLFGIHSRRECQNSFNQNLITWSAVHDEYGPETPVYDSARG</sequence>
<evidence type="ECO:0000313" key="1">
    <source>
        <dbReference type="EMBL" id="AFK20673.1"/>
    </source>
</evidence>
<name>I3R8W3_HALMT</name>
<protein>
    <submittedName>
        <fullName evidence="1">Uncharacterized protein</fullName>
    </submittedName>
</protein>
<dbReference type="Proteomes" id="UP000006469">
    <property type="component" value="Chromosome"/>
</dbReference>
<dbReference type="HOGENOM" id="CLU_2475899_0_0_2"/>
<dbReference type="EMBL" id="CP001868">
    <property type="protein sequence ID" value="AFK20673.1"/>
    <property type="molecule type" value="Genomic_DNA"/>
</dbReference>
<dbReference type="AlphaFoldDB" id="I3R8W3"/>
<reference evidence="1 2" key="1">
    <citation type="journal article" date="2012" name="J. Bacteriol.">
        <title>Complete genome sequence of the metabolically versatile halophilic archaeon Haloferax mediterranei, a poly(3-hydroxybutyrate-co-3-hydroxyvalerate) producer.</title>
        <authorList>
            <person name="Han J."/>
            <person name="Zhang F."/>
            <person name="Hou J."/>
            <person name="Liu X."/>
            <person name="Li M."/>
            <person name="Liu H."/>
            <person name="Cai L."/>
            <person name="Zhang B."/>
            <person name="Chen Y."/>
            <person name="Zhou J."/>
            <person name="Hu S."/>
            <person name="Xiang H."/>
        </authorList>
    </citation>
    <scope>NUCLEOTIDE SEQUENCE [LARGE SCALE GENOMIC DNA]</scope>
    <source>
        <strain evidence="2">ATCC 33500 / DSM 1411 / JCM 8866 / NBRC 14739 / NCIMB 2177 / R-4</strain>
    </source>
</reference>
<evidence type="ECO:0000313" key="2">
    <source>
        <dbReference type="Proteomes" id="UP000006469"/>
    </source>
</evidence>
<proteinExistence type="predicted"/>
<gene>
    <name evidence="1" type="ordered locus">HFX_3009</name>
</gene>
<organism evidence="1 2">
    <name type="scientific">Haloferax mediterranei (strain ATCC 33500 / DSM 1411 / JCM 8866 / NBRC 14739 / NCIMB 2177 / R-4)</name>
    <name type="common">Halobacterium mediterranei</name>
    <dbReference type="NCBI Taxonomy" id="523841"/>
    <lineage>
        <taxon>Archaea</taxon>
        <taxon>Methanobacteriati</taxon>
        <taxon>Methanobacteriota</taxon>
        <taxon>Stenosarchaea group</taxon>
        <taxon>Halobacteria</taxon>
        <taxon>Halobacteriales</taxon>
        <taxon>Haloferacaceae</taxon>
        <taxon>Haloferax</taxon>
    </lineage>
</organism>
<dbReference type="KEGG" id="hme:HFX_3009"/>